<evidence type="ECO:0000256" key="1">
    <source>
        <dbReference type="SAM" id="MobiDB-lite"/>
    </source>
</evidence>
<gene>
    <name evidence="2" type="ORF">N7509_011313</name>
</gene>
<feature type="region of interest" description="Disordered" evidence="1">
    <location>
        <begin position="1"/>
        <end position="27"/>
    </location>
</feature>
<dbReference type="RefSeq" id="XP_056486570.1">
    <property type="nucleotide sequence ID" value="XM_056635950.1"/>
</dbReference>
<evidence type="ECO:0000313" key="3">
    <source>
        <dbReference type="Proteomes" id="UP001147747"/>
    </source>
</evidence>
<feature type="compositionally biased region" description="Basic residues" evidence="1">
    <location>
        <begin position="569"/>
        <end position="578"/>
    </location>
</feature>
<name>A0A9W9VT00_9EURO</name>
<feature type="compositionally biased region" description="Basic and acidic residues" evidence="1">
    <location>
        <begin position="553"/>
        <end position="568"/>
    </location>
</feature>
<keyword evidence="3" id="KW-1185">Reference proteome</keyword>
<feature type="compositionally biased region" description="Polar residues" evidence="1">
    <location>
        <begin position="1"/>
        <end position="24"/>
    </location>
</feature>
<reference evidence="2" key="2">
    <citation type="journal article" date="2023" name="IMA Fungus">
        <title>Comparative genomic study of the Penicillium genus elucidates a diverse pangenome and 15 lateral gene transfer events.</title>
        <authorList>
            <person name="Petersen C."/>
            <person name="Sorensen T."/>
            <person name="Nielsen M.R."/>
            <person name="Sondergaard T.E."/>
            <person name="Sorensen J.L."/>
            <person name="Fitzpatrick D.A."/>
            <person name="Frisvad J.C."/>
            <person name="Nielsen K.L."/>
        </authorList>
    </citation>
    <scope>NUCLEOTIDE SEQUENCE</scope>
    <source>
        <strain evidence="2">IBT 29677</strain>
    </source>
</reference>
<protein>
    <submittedName>
        <fullName evidence="2">Uncharacterized protein</fullName>
    </submittedName>
</protein>
<feature type="compositionally biased region" description="Polar residues" evidence="1">
    <location>
        <begin position="235"/>
        <end position="244"/>
    </location>
</feature>
<dbReference type="OrthoDB" id="4346202at2759"/>
<accession>A0A9W9VT00</accession>
<dbReference type="Proteomes" id="UP001147747">
    <property type="component" value="Unassembled WGS sequence"/>
</dbReference>
<dbReference type="AlphaFoldDB" id="A0A9W9VT00"/>
<evidence type="ECO:0000313" key="2">
    <source>
        <dbReference type="EMBL" id="KAJ5388772.1"/>
    </source>
</evidence>
<reference evidence="2" key="1">
    <citation type="submission" date="2022-12" db="EMBL/GenBank/DDBJ databases">
        <authorList>
            <person name="Petersen C."/>
        </authorList>
    </citation>
    <scope>NUCLEOTIDE SEQUENCE</scope>
    <source>
        <strain evidence="2">IBT 29677</strain>
    </source>
</reference>
<organism evidence="2 3">
    <name type="scientific">Penicillium cosmopolitanum</name>
    <dbReference type="NCBI Taxonomy" id="1131564"/>
    <lineage>
        <taxon>Eukaryota</taxon>
        <taxon>Fungi</taxon>
        <taxon>Dikarya</taxon>
        <taxon>Ascomycota</taxon>
        <taxon>Pezizomycotina</taxon>
        <taxon>Eurotiomycetes</taxon>
        <taxon>Eurotiomycetidae</taxon>
        <taxon>Eurotiales</taxon>
        <taxon>Aspergillaceae</taxon>
        <taxon>Penicillium</taxon>
    </lineage>
</organism>
<proteinExistence type="predicted"/>
<feature type="region of interest" description="Disordered" evidence="1">
    <location>
        <begin position="231"/>
        <end position="311"/>
    </location>
</feature>
<comment type="caution">
    <text evidence="2">The sequence shown here is derived from an EMBL/GenBank/DDBJ whole genome shotgun (WGS) entry which is preliminary data.</text>
</comment>
<dbReference type="EMBL" id="JAPZBU010000009">
    <property type="protein sequence ID" value="KAJ5388772.1"/>
    <property type="molecule type" value="Genomic_DNA"/>
</dbReference>
<dbReference type="GeneID" id="81374930"/>
<feature type="compositionally biased region" description="Polar residues" evidence="1">
    <location>
        <begin position="278"/>
        <end position="293"/>
    </location>
</feature>
<feature type="region of interest" description="Disordered" evidence="1">
    <location>
        <begin position="533"/>
        <end position="578"/>
    </location>
</feature>
<sequence>MASTSSPTNFTRSCHSNSEDTSTDGPVYTPFGRNLEETAMAEWPPMLSLTTDRAVLEQMSSMMGYSPDEIEAEMQKELEFFCGHGDIKSPASNFSLRATNPSFHIPTNSNELGYGYGYGCDGSTEHLPQFIDPSLTFNPGYGLETGVSSPTNGSSFPSTHAGRMDVACTAEISHHEAHFPEAFPLSGNFSCIPMASPQLSPMVPSDLPVMAYGNPRPMSPDATVSVSDGMMTPGNPRQSTTAKSGDNHGSEAYGMVTPAKSRNSTPGKRHNPTPATPCRQTRAMTGKRSSPATPASVISDGTDSDCDSAVSTPVVTKGRNYKTPTRPRAPRRSTAIDNLPEIAAVEVMGFAFSDVQKMQAQGQLPHPVFYTSLEEAKRDQFDHLRAHEYDSTIPTTVIEKQVLVGYLMNAMKDIEVADDGSKSISPWKKGAYSDEHIEQGAWIELEDIILAQQSLETFVGSGSPKRRYKTFGDRYMSVLAYLKTSKNMAKRVVNPTGQMAIADNAVAVREGIKQNKGVNNRKAERLAMQKALTKNKTPEEIQETIASLANEGPSKRSSSEPPKEDSPPKRSKKNAGKS</sequence>